<organism evidence="1 2">
    <name type="scientific">Vibrio galatheae</name>
    <dbReference type="NCBI Taxonomy" id="579748"/>
    <lineage>
        <taxon>Bacteria</taxon>
        <taxon>Pseudomonadati</taxon>
        <taxon>Pseudomonadota</taxon>
        <taxon>Gammaproteobacteria</taxon>
        <taxon>Vibrionales</taxon>
        <taxon>Vibrionaceae</taxon>
        <taxon>Vibrio</taxon>
    </lineage>
</organism>
<keyword evidence="2" id="KW-1185">Reference proteome</keyword>
<evidence type="ECO:0000313" key="2">
    <source>
        <dbReference type="Proteomes" id="UP000033673"/>
    </source>
</evidence>
<dbReference type="STRING" id="579748.TW81_10540"/>
<dbReference type="RefSeq" id="WP_045955657.1">
    <property type="nucleotide sequence ID" value="NZ_JXXV01000016.1"/>
</dbReference>
<dbReference type="Pfam" id="PF22011">
    <property type="entry name" value="DUF6931"/>
    <property type="match status" value="1"/>
</dbReference>
<comment type="caution">
    <text evidence="1">The sequence shown here is derived from an EMBL/GenBank/DDBJ whole genome shotgun (WGS) entry which is preliminary data.</text>
</comment>
<dbReference type="InterPro" id="IPR053855">
    <property type="entry name" value="DUF6931"/>
</dbReference>
<evidence type="ECO:0008006" key="3">
    <source>
        <dbReference type="Google" id="ProtNLM"/>
    </source>
</evidence>
<dbReference type="AlphaFoldDB" id="A0A0F4NMT6"/>
<gene>
    <name evidence="1" type="ORF">TW81_10540</name>
</gene>
<dbReference type="EMBL" id="JXXV01000016">
    <property type="protein sequence ID" value="KJY83416.1"/>
    <property type="molecule type" value="Genomic_DNA"/>
</dbReference>
<dbReference type="OrthoDB" id="5572566at2"/>
<name>A0A0F4NMT6_9VIBR</name>
<evidence type="ECO:0000313" key="1">
    <source>
        <dbReference type="EMBL" id="KJY83416.1"/>
    </source>
</evidence>
<dbReference type="PATRIC" id="fig|579748.3.peg.2169"/>
<accession>A0A0F4NMT6</accession>
<reference evidence="1 2" key="1">
    <citation type="journal article" date="2015" name="BMC Genomics">
        <title>Genome mining reveals unlocked bioactive potential of marine Gram-negative bacteria.</title>
        <authorList>
            <person name="Machado H."/>
            <person name="Sonnenschein E.C."/>
            <person name="Melchiorsen J."/>
            <person name="Gram L."/>
        </authorList>
    </citation>
    <scope>NUCLEOTIDE SEQUENCE [LARGE SCALE GENOMIC DNA]</scope>
    <source>
        <strain evidence="1 2">S2757</strain>
    </source>
</reference>
<sequence length="190" mass="21225">MIYKKIPYQNCGQILPRFTASEEAKQQLDDTFTIEQTIQLLIDNELYNDLMQFLAHALPVREAIWWASLCIQLRQDVWNTTQIQCIQTAQQWVQSPAEELRRKAELLSNRLNLNCGPSWLAQAVFWNGSASIVAPDLPAVLPDPYLYAKAVAGSINHAAALPNWDGTSDYYLQATNFALDIANGGNGGKG</sequence>
<dbReference type="Proteomes" id="UP000033673">
    <property type="component" value="Unassembled WGS sequence"/>
</dbReference>
<proteinExistence type="predicted"/>
<protein>
    <recommendedName>
        <fullName evidence="3">Twin-arginine translocation pathway signal</fullName>
    </recommendedName>
</protein>